<dbReference type="EMBL" id="CZQD01000042">
    <property type="protein sequence ID" value="CUS57444.1"/>
    <property type="molecule type" value="Genomic_DNA"/>
</dbReference>
<protein>
    <submittedName>
        <fullName evidence="2">Uncharacterized protein</fullName>
    </submittedName>
</protein>
<evidence type="ECO:0000313" key="2">
    <source>
        <dbReference type="EMBL" id="CUS57444.1"/>
    </source>
</evidence>
<proteinExistence type="predicted"/>
<gene>
    <name evidence="2" type="ORF">MGWOODY_Hyp553</name>
</gene>
<sequence length="151" mass="17180">MSWLKELLTDIPLSEVLKERIALADDKVRKAELERHELATELDAAQKKIEQLERELSELKKQSIEDKVGNKLDGDASRVLGYLFNAKGEERDTRYISRRLDLQEGMLDYHLDTLESINFAVCSGGNYVSGAVYWDITPAGRKFAVEHILGK</sequence>
<dbReference type="InterPro" id="IPR036390">
    <property type="entry name" value="WH_DNA-bd_sf"/>
</dbReference>
<keyword evidence="1" id="KW-0175">Coiled coil</keyword>
<feature type="coiled-coil region" evidence="1">
    <location>
        <begin position="14"/>
        <end position="69"/>
    </location>
</feature>
<reference evidence="2" key="1">
    <citation type="submission" date="2015-10" db="EMBL/GenBank/DDBJ databases">
        <authorList>
            <person name="Gilbert D.G."/>
        </authorList>
    </citation>
    <scope>NUCLEOTIDE SEQUENCE</scope>
</reference>
<dbReference type="AlphaFoldDB" id="A0A160U3G4"/>
<name>A0A160U3G4_9ZZZZ</name>
<dbReference type="SUPFAM" id="SSF46785">
    <property type="entry name" value="Winged helix' DNA-binding domain"/>
    <property type="match status" value="1"/>
</dbReference>
<evidence type="ECO:0000256" key="1">
    <source>
        <dbReference type="SAM" id="Coils"/>
    </source>
</evidence>
<accession>A0A160U3G4</accession>
<organism evidence="2">
    <name type="scientific">hydrothermal vent metagenome</name>
    <dbReference type="NCBI Taxonomy" id="652676"/>
    <lineage>
        <taxon>unclassified sequences</taxon>
        <taxon>metagenomes</taxon>
        <taxon>ecological metagenomes</taxon>
    </lineage>
</organism>